<name>A0AAN8CYN9_9TELE</name>
<comment type="caution">
    <text evidence="1">The sequence shown here is derived from an EMBL/GenBank/DDBJ whole genome shotgun (WGS) entry which is preliminary data.</text>
</comment>
<keyword evidence="2" id="KW-1185">Reference proteome</keyword>
<accession>A0AAN8CYN9</accession>
<proteinExistence type="predicted"/>
<organism evidence="1 2">
    <name type="scientific">Champsocephalus esox</name>
    <name type="common">pike icefish</name>
    <dbReference type="NCBI Taxonomy" id="159716"/>
    <lineage>
        <taxon>Eukaryota</taxon>
        <taxon>Metazoa</taxon>
        <taxon>Chordata</taxon>
        <taxon>Craniata</taxon>
        <taxon>Vertebrata</taxon>
        <taxon>Euteleostomi</taxon>
        <taxon>Actinopterygii</taxon>
        <taxon>Neopterygii</taxon>
        <taxon>Teleostei</taxon>
        <taxon>Neoteleostei</taxon>
        <taxon>Acanthomorphata</taxon>
        <taxon>Eupercaria</taxon>
        <taxon>Perciformes</taxon>
        <taxon>Notothenioidei</taxon>
        <taxon>Channichthyidae</taxon>
        <taxon>Champsocephalus</taxon>
    </lineage>
</organism>
<dbReference type="AlphaFoldDB" id="A0AAN8CYN9"/>
<reference evidence="1 2" key="1">
    <citation type="journal article" date="2023" name="Mol. Biol. Evol.">
        <title>Genomics of Secondarily Temperate Adaptation in the Only Non-Antarctic Icefish.</title>
        <authorList>
            <person name="Rivera-Colon A.G."/>
            <person name="Rayamajhi N."/>
            <person name="Minhas B.F."/>
            <person name="Madrigal G."/>
            <person name="Bilyk K.T."/>
            <person name="Yoon V."/>
            <person name="Hune M."/>
            <person name="Gregory S."/>
            <person name="Cheng C.H.C."/>
            <person name="Catchen J.M."/>
        </authorList>
    </citation>
    <scope>NUCLEOTIDE SEQUENCE [LARGE SCALE GENOMIC DNA]</scope>
    <source>
        <strain evidence="1">JC2023a</strain>
    </source>
</reference>
<dbReference type="EMBL" id="JAULUE010002047">
    <property type="protein sequence ID" value="KAK5913046.1"/>
    <property type="molecule type" value="Genomic_DNA"/>
</dbReference>
<dbReference type="Proteomes" id="UP001335648">
    <property type="component" value="Unassembled WGS sequence"/>
</dbReference>
<evidence type="ECO:0000313" key="2">
    <source>
        <dbReference type="Proteomes" id="UP001335648"/>
    </source>
</evidence>
<protein>
    <submittedName>
        <fullName evidence="1">Uncharacterized protein</fullName>
    </submittedName>
</protein>
<sequence>MLFAEHVRLYSYNNTFNGSMCTLLWCSTSDIGRPAACVQREPNINSEGGETTPSVGRPLLLGLLLSHSNARSRKLV</sequence>
<gene>
    <name evidence="1" type="ORF">CesoFtcFv8_002867</name>
</gene>
<evidence type="ECO:0000313" key="1">
    <source>
        <dbReference type="EMBL" id="KAK5913046.1"/>
    </source>
</evidence>